<reference evidence="13" key="1">
    <citation type="journal article" date="2019" name="Int. J. Syst. Evol. Microbiol.">
        <title>The Global Catalogue of Microorganisms (GCM) 10K type strain sequencing project: providing services to taxonomists for standard genome sequencing and annotation.</title>
        <authorList>
            <consortium name="The Broad Institute Genomics Platform"/>
            <consortium name="The Broad Institute Genome Sequencing Center for Infectious Disease"/>
            <person name="Wu L."/>
            <person name="Ma J."/>
        </authorList>
    </citation>
    <scope>NUCLEOTIDE SEQUENCE [LARGE SCALE GENOMIC DNA]</scope>
    <source>
        <strain evidence="13">CCUG 55491</strain>
    </source>
</reference>
<dbReference type="InterPro" id="IPR037682">
    <property type="entry name" value="TonB_C"/>
</dbReference>
<feature type="region of interest" description="Disordered" evidence="10">
    <location>
        <begin position="33"/>
        <end position="54"/>
    </location>
</feature>
<sequence length="149" mass="15637">MRAELAAVRGAGWHRSGWAAAALAMLVACSGPQPAPGPSPIPATDPVAQDTPPPDYPLEVACAGVGGVVELHILLGANGTPGDIRIGRSSGQPLLDAAAREGVRSWRFRAATRGGQPVATRMKIPVTFTPPTMRPERCFVLDEQLKRAR</sequence>
<dbReference type="InterPro" id="IPR006260">
    <property type="entry name" value="TonB/TolA_C"/>
</dbReference>
<feature type="domain" description="TonB C-terminal" evidence="11">
    <location>
        <begin position="41"/>
        <end position="137"/>
    </location>
</feature>
<evidence type="ECO:0000256" key="10">
    <source>
        <dbReference type="SAM" id="MobiDB-lite"/>
    </source>
</evidence>
<keyword evidence="8" id="KW-1133">Transmembrane helix</keyword>
<dbReference type="SUPFAM" id="SSF74653">
    <property type="entry name" value="TolA/TonB C-terminal domain"/>
    <property type="match status" value="1"/>
</dbReference>
<dbReference type="Proteomes" id="UP001597090">
    <property type="component" value="Unassembled WGS sequence"/>
</dbReference>
<keyword evidence="9" id="KW-0472">Membrane</keyword>
<feature type="compositionally biased region" description="Pro residues" evidence="10">
    <location>
        <begin position="33"/>
        <end position="43"/>
    </location>
</feature>
<evidence type="ECO:0000256" key="9">
    <source>
        <dbReference type="ARBA" id="ARBA00023136"/>
    </source>
</evidence>
<protein>
    <submittedName>
        <fullName evidence="12">Energy transducer TonB</fullName>
    </submittedName>
</protein>
<keyword evidence="7" id="KW-0653">Protein transport</keyword>
<accession>A0ABW2YIX8</accession>
<dbReference type="EMBL" id="JBHTIH010000002">
    <property type="protein sequence ID" value="MFD0738213.1"/>
    <property type="molecule type" value="Genomic_DNA"/>
</dbReference>
<evidence type="ECO:0000313" key="12">
    <source>
        <dbReference type="EMBL" id="MFD0738213.1"/>
    </source>
</evidence>
<dbReference type="PROSITE" id="PS52015">
    <property type="entry name" value="TONB_CTD"/>
    <property type="match status" value="1"/>
</dbReference>
<dbReference type="PANTHER" id="PTHR33446:SF2">
    <property type="entry name" value="PROTEIN TONB"/>
    <property type="match status" value="1"/>
</dbReference>
<dbReference type="Gene3D" id="3.30.1150.10">
    <property type="match status" value="1"/>
</dbReference>
<dbReference type="PANTHER" id="PTHR33446">
    <property type="entry name" value="PROTEIN TONB-RELATED"/>
    <property type="match status" value="1"/>
</dbReference>
<proteinExistence type="inferred from homology"/>
<keyword evidence="4" id="KW-1003">Cell membrane</keyword>
<evidence type="ECO:0000313" key="13">
    <source>
        <dbReference type="Proteomes" id="UP001597090"/>
    </source>
</evidence>
<evidence type="ECO:0000256" key="3">
    <source>
        <dbReference type="ARBA" id="ARBA00022448"/>
    </source>
</evidence>
<dbReference type="PROSITE" id="PS51257">
    <property type="entry name" value="PROKAR_LIPOPROTEIN"/>
    <property type="match status" value="1"/>
</dbReference>
<dbReference type="NCBIfam" id="TIGR01352">
    <property type="entry name" value="tonB_Cterm"/>
    <property type="match status" value="1"/>
</dbReference>
<keyword evidence="13" id="KW-1185">Reference proteome</keyword>
<evidence type="ECO:0000256" key="7">
    <source>
        <dbReference type="ARBA" id="ARBA00022927"/>
    </source>
</evidence>
<evidence type="ECO:0000256" key="4">
    <source>
        <dbReference type="ARBA" id="ARBA00022475"/>
    </source>
</evidence>
<keyword evidence="5" id="KW-0997">Cell inner membrane</keyword>
<evidence type="ECO:0000256" key="1">
    <source>
        <dbReference type="ARBA" id="ARBA00004383"/>
    </source>
</evidence>
<keyword evidence="3" id="KW-0813">Transport</keyword>
<keyword evidence="6" id="KW-0812">Transmembrane</keyword>
<evidence type="ECO:0000256" key="6">
    <source>
        <dbReference type="ARBA" id="ARBA00022692"/>
    </source>
</evidence>
<comment type="similarity">
    <text evidence="2">Belongs to the TonB family.</text>
</comment>
<gene>
    <name evidence="12" type="ORF">ACFQZQ_02775</name>
</gene>
<organism evidence="12 13">
    <name type="scientific">Lysobacter koreensis</name>
    <dbReference type="NCBI Taxonomy" id="266122"/>
    <lineage>
        <taxon>Bacteria</taxon>
        <taxon>Pseudomonadati</taxon>
        <taxon>Pseudomonadota</taxon>
        <taxon>Gammaproteobacteria</taxon>
        <taxon>Lysobacterales</taxon>
        <taxon>Lysobacteraceae</taxon>
        <taxon>Lysobacter</taxon>
    </lineage>
</organism>
<evidence type="ECO:0000256" key="5">
    <source>
        <dbReference type="ARBA" id="ARBA00022519"/>
    </source>
</evidence>
<name>A0ABW2YIX8_9GAMM</name>
<evidence type="ECO:0000256" key="8">
    <source>
        <dbReference type="ARBA" id="ARBA00022989"/>
    </source>
</evidence>
<comment type="caution">
    <text evidence="12">The sequence shown here is derived from an EMBL/GenBank/DDBJ whole genome shotgun (WGS) entry which is preliminary data.</text>
</comment>
<dbReference type="Pfam" id="PF03544">
    <property type="entry name" value="TonB_C"/>
    <property type="match status" value="1"/>
</dbReference>
<evidence type="ECO:0000256" key="2">
    <source>
        <dbReference type="ARBA" id="ARBA00006555"/>
    </source>
</evidence>
<evidence type="ECO:0000259" key="11">
    <source>
        <dbReference type="PROSITE" id="PS52015"/>
    </source>
</evidence>
<comment type="subcellular location">
    <subcellularLocation>
        <location evidence="1">Cell inner membrane</location>
        <topology evidence="1">Single-pass membrane protein</topology>
        <orientation evidence="1">Periplasmic side</orientation>
    </subcellularLocation>
</comment>
<dbReference type="InterPro" id="IPR051045">
    <property type="entry name" value="TonB-dependent_transducer"/>
</dbReference>